<keyword evidence="5 16" id="KW-0255">Endonuclease</keyword>
<evidence type="ECO:0000256" key="14">
    <source>
        <dbReference type="ARBA" id="ARBA00034726"/>
    </source>
</evidence>
<evidence type="ECO:0000256" key="16">
    <source>
        <dbReference type="HAMAP-Rule" id="MF_03140"/>
    </source>
</evidence>
<dbReference type="InterPro" id="IPR006085">
    <property type="entry name" value="XPG_DNA_repair_N"/>
</dbReference>
<organism evidence="20 21">
    <name type="scientific">Cryptosporidium andersoni</name>
    <dbReference type="NCBI Taxonomy" id="117008"/>
    <lineage>
        <taxon>Eukaryota</taxon>
        <taxon>Sar</taxon>
        <taxon>Alveolata</taxon>
        <taxon>Apicomplexa</taxon>
        <taxon>Conoidasida</taxon>
        <taxon>Coccidia</taxon>
        <taxon>Eucoccidiorida</taxon>
        <taxon>Eimeriorina</taxon>
        <taxon>Cryptosporidiidae</taxon>
        <taxon>Cryptosporidium</taxon>
    </lineage>
</organism>
<name>A0A1J4MRY9_9CRYT</name>
<dbReference type="GO" id="GO:0000287">
    <property type="term" value="F:magnesium ion binding"/>
    <property type="evidence" value="ECO:0007669"/>
    <property type="project" value="UniProtKB-UniRule"/>
</dbReference>
<evidence type="ECO:0000256" key="5">
    <source>
        <dbReference type="ARBA" id="ARBA00022759"/>
    </source>
</evidence>
<keyword evidence="7 16" id="KW-0378">Hydrolase</keyword>
<evidence type="ECO:0000256" key="2">
    <source>
        <dbReference type="ARBA" id="ARBA00022705"/>
    </source>
</evidence>
<dbReference type="Proteomes" id="UP000186804">
    <property type="component" value="Unassembled WGS sequence"/>
</dbReference>
<dbReference type="GO" id="GO:0005739">
    <property type="term" value="C:mitochondrion"/>
    <property type="evidence" value="ECO:0007669"/>
    <property type="project" value="UniProtKB-SubCell"/>
</dbReference>
<evidence type="ECO:0000259" key="18">
    <source>
        <dbReference type="SMART" id="SM00484"/>
    </source>
</evidence>
<evidence type="ECO:0000256" key="9">
    <source>
        <dbReference type="ARBA" id="ARBA00022842"/>
    </source>
</evidence>
<dbReference type="InterPro" id="IPR008918">
    <property type="entry name" value="HhH2"/>
</dbReference>
<dbReference type="GeneID" id="92367209"/>
<keyword evidence="21" id="KW-1185">Reference proteome</keyword>
<keyword evidence="6 16" id="KW-0227">DNA damage</keyword>
<protein>
    <recommendedName>
        <fullName evidence="16">Flap endonuclease 1</fullName>
        <shortName evidence="16">FEN-1</shortName>
        <ecNumber evidence="16">3.1.-.-</ecNumber>
    </recommendedName>
    <alternativeName>
        <fullName evidence="16">Flap structure-specific endonuclease 1</fullName>
    </alternativeName>
</protein>
<dbReference type="SUPFAM" id="SSF47807">
    <property type="entry name" value="5' to 3' exonuclease, C-terminal subdomain"/>
    <property type="match status" value="1"/>
</dbReference>
<dbReference type="EC" id="3.1.-.-" evidence="16"/>
<dbReference type="GO" id="GO:0008409">
    <property type="term" value="F:5'-3' exonuclease activity"/>
    <property type="evidence" value="ECO:0007669"/>
    <property type="project" value="UniProtKB-UniRule"/>
</dbReference>
<dbReference type="InterPro" id="IPR006084">
    <property type="entry name" value="XPG/Rad2"/>
</dbReference>
<reference evidence="20 21" key="1">
    <citation type="submission" date="2016-10" db="EMBL/GenBank/DDBJ databases">
        <title>Reductive evolution of mitochondrial metabolism and differential evolution of invasion-related proteins in Cryptosporidium.</title>
        <authorList>
            <person name="Liu S."/>
            <person name="Roellig D.M."/>
            <person name="Guo Y."/>
            <person name="Li N."/>
            <person name="Frace M.A."/>
            <person name="Tang K."/>
            <person name="Zhang L."/>
            <person name="Feng Y."/>
            <person name="Xiao L."/>
        </authorList>
    </citation>
    <scope>NUCLEOTIDE SEQUENCE [LARGE SCALE GENOMIC DNA]</scope>
    <source>
        <strain evidence="20">30847</strain>
    </source>
</reference>
<dbReference type="CDD" id="cd09907">
    <property type="entry name" value="H3TH_FEN1-Euk"/>
    <property type="match status" value="1"/>
</dbReference>
<dbReference type="PANTHER" id="PTHR11081">
    <property type="entry name" value="FLAP ENDONUCLEASE FAMILY MEMBER"/>
    <property type="match status" value="1"/>
</dbReference>
<evidence type="ECO:0000256" key="17">
    <source>
        <dbReference type="SAM" id="MobiDB-lite"/>
    </source>
</evidence>
<dbReference type="SUPFAM" id="SSF88723">
    <property type="entry name" value="PIN domain-like"/>
    <property type="match status" value="1"/>
</dbReference>
<feature type="domain" description="XPG N-terminal" evidence="19">
    <location>
        <begin position="1"/>
        <end position="109"/>
    </location>
</feature>
<evidence type="ECO:0000256" key="12">
    <source>
        <dbReference type="ARBA" id="ARBA00023242"/>
    </source>
</evidence>
<evidence type="ECO:0000256" key="8">
    <source>
        <dbReference type="ARBA" id="ARBA00022839"/>
    </source>
</evidence>
<sequence length="470" mass="53753">MGIKGLVRFLADNAPKSIQQQSIDSLIGRIIAIDASMWMYQFLAAIREGNQWGNLTNEAGESTSHISGMLSRTIRLLEAGIKPVFVFDGEPPELKMEELMKRKERREKAQQELEKAQEEGDTETIRRQSIRTIKVTREQSDDVKYMLKLLGMPVIEATSEAEAQCAELCKEGLVYGVATEDADSLTFGTPLVIRHLNFSDGKFSDSKGNSKNSLQIIKLSTVLSDLSLSMEQFVDLCILCGCDYCGTIRGIGALTAYKLLKKHKDIETIINELDKNKHPLPMSFDYIKVRELFTNPNVIKAKEFKDKLKWTNPNLEGLSEWLIKQQNFSEIRVANYCTRIKKSKGKTAQTSLDSFLTPKKTSENKNKEKDITKRQEIKKTISNINNDTRKDSVSEWGEIKTKTMETKEDKLDFERRSEIIQEDKLNSKKEFDYNEKLQCYSTAENTPIIDNKAKDLSIKKRRINRVIYDE</sequence>
<dbReference type="PANTHER" id="PTHR11081:SF9">
    <property type="entry name" value="FLAP ENDONUCLEASE 1"/>
    <property type="match status" value="1"/>
</dbReference>
<dbReference type="Gene3D" id="1.10.150.20">
    <property type="entry name" value="5' to 3' exonuclease, C-terminal subdomain"/>
    <property type="match status" value="1"/>
</dbReference>
<comment type="similarity">
    <text evidence="14 16">Belongs to the XPG/RAD2 endonuclease family. FEN1 subfamily.</text>
</comment>
<evidence type="ECO:0000313" key="20">
    <source>
        <dbReference type="EMBL" id="OII75780.1"/>
    </source>
</evidence>
<evidence type="ECO:0000256" key="3">
    <source>
        <dbReference type="ARBA" id="ARBA00022722"/>
    </source>
</evidence>
<keyword evidence="8 16" id="KW-0269">Exonuclease</keyword>
<evidence type="ECO:0000256" key="13">
    <source>
        <dbReference type="ARBA" id="ARBA00029382"/>
    </source>
</evidence>
<dbReference type="FunFam" id="1.10.150.20:FF:000009">
    <property type="entry name" value="Flap endonuclease 1"/>
    <property type="match status" value="1"/>
</dbReference>
<comment type="subcellular location">
    <subcellularLocation>
        <location evidence="16">Nucleus</location>
        <location evidence="16">Nucleolus</location>
    </subcellularLocation>
    <subcellularLocation>
        <location evidence="16">Nucleus</location>
        <location evidence="16">Nucleoplasm</location>
    </subcellularLocation>
    <subcellularLocation>
        <location evidence="16">Mitochondrion</location>
    </subcellularLocation>
    <text evidence="16">Resides mostly in the nucleoli and relocalizes to the nucleoplasm upon DNA damage.</text>
</comment>
<dbReference type="HAMAP" id="MF_00614">
    <property type="entry name" value="Fen"/>
    <property type="match status" value="1"/>
</dbReference>
<evidence type="ECO:0000313" key="21">
    <source>
        <dbReference type="Proteomes" id="UP000186804"/>
    </source>
</evidence>
<keyword evidence="11 16" id="KW-0234">DNA repair</keyword>
<dbReference type="VEuPathDB" id="CryptoDB:cand_030250"/>
<dbReference type="GO" id="GO:0005654">
    <property type="term" value="C:nucleoplasm"/>
    <property type="evidence" value="ECO:0007669"/>
    <property type="project" value="UniProtKB-SubCell"/>
</dbReference>
<keyword evidence="3 16" id="KW-0540">Nuclease</keyword>
<gene>
    <name evidence="20" type="ORF">cand_030250</name>
</gene>
<keyword evidence="2 16" id="KW-0235">DNA replication</keyword>
<dbReference type="InterPro" id="IPR023426">
    <property type="entry name" value="Flap_endonuc"/>
</dbReference>
<dbReference type="Pfam" id="PF00752">
    <property type="entry name" value="XPG_N"/>
    <property type="match status" value="1"/>
</dbReference>
<comment type="function">
    <text evidence="13 16">Structure-specific nuclease with 5'-flap endonuclease and 5'-3' exonuclease activities involved in DNA replication and repair. During DNA replication, cleaves the 5'-overhanging flap structure that is generated by displacement synthesis when DNA polymerase encounters the 5'-end of a downstream Okazaki fragment. It enters the flap from the 5'-end and then tracks to cleave the flap base, leaving a nick for ligation. Also involved in the long patch base excision repair (LP-BER) pathway, by cleaving within the apurinic/apyrimidinic (AP) site-terminated flap. Acts as a genome stabilization factor that prevents flaps from equilibrating into structures that lead to duplications and deletions. Also possesses 5'-3' exonuclease activity on nicked or gapped double-stranded DNA, and exhibits RNase H activity. Also involved in replication and repair of rDNA and in repairing mitochondrial DNA.</text>
</comment>
<comment type="subunit">
    <text evidence="15">Interacts with PCNA1 and PCNA2. Three molecules of FEN1 bind to one PCNA trimer with each molecule binding to one PCNA monomer. PCNA stimulates the nuclease activity without altering cleavage specificity.</text>
</comment>
<comment type="cofactor">
    <cofactor evidence="16">
        <name>Mg(2+)</name>
        <dbReference type="ChEBI" id="CHEBI:18420"/>
    </cofactor>
    <text evidence="16">Binds 2 magnesium ions per subunit. They probably participate in the reaction catalyzed by the enzyme. May bind an additional third magnesium ion after substrate binding.</text>
</comment>
<dbReference type="InterPro" id="IPR006086">
    <property type="entry name" value="XPG-I_dom"/>
</dbReference>
<dbReference type="GO" id="GO:0003677">
    <property type="term" value="F:DNA binding"/>
    <property type="evidence" value="ECO:0007669"/>
    <property type="project" value="UniProtKB-UniRule"/>
</dbReference>
<evidence type="ECO:0000256" key="4">
    <source>
        <dbReference type="ARBA" id="ARBA00022723"/>
    </source>
</evidence>
<keyword evidence="12 16" id="KW-0539">Nucleus</keyword>
<dbReference type="EMBL" id="LRBS01000085">
    <property type="protein sequence ID" value="OII75780.1"/>
    <property type="molecule type" value="Genomic_DNA"/>
</dbReference>
<evidence type="ECO:0000256" key="10">
    <source>
        <dbReference type="ARBA" id="ARBA00023128"/>
    </source>
</evidence>
<dbReference type="SMART" id="SM00485">
    <property type="entry name" value="XPGN"/>
    <property type="match status" value="1"/>
</dbReference>
<evidence type="ECO:0000256" key="15">
    <source>
        <dbReference type="ARBA" id="ARBA00063178"/>
    </source>
</evidence>
<comment type="caution">
    <text evidence="20">The sequence shown here is derived from an EMBL/GenBank/DDBJ whole genome shotgun (WGS) entry which is preliminary data.</text>
</comment>
<proteinExistence type="inferred from homology"/>
<keyword evidence="9 16" id="KW-0460">Magnesium</keyword>
<feature type="region of interest" description="Disordered" evidence="17">
    <location>
        <begin position="103"/>
        <end position="123"/>
    </location>
</feature>
<dbReference type="PROSITE" id="PS00841">
    <property type="entry name" value="XPG_1"/>
    <property type="match status" value="1"/>
</dbReference>
<dbReference type="GO" id="GO:0005730">
    <property type="term" value="C:nucleolus"/>
    <property type="evidence" value="ECO:0007669"/>
    <property type="project" value="UniProtKB-SubCell"/>
</dbReference>
<dbReference type="GO" id="GO:0017108">
    <property type="term" value="F:5'-flap endonuclease activity"/>
    <property type="evidence" value="ECO:0007669"/>
    <property type="project" value="UniProtKB-UniRule"/>
</dbReference>
<dbReference type="SMART" id="SM00484">
    <property type="entry name" value="XPGI"/>
    <property type="match status" value="1"/>
</dbReference>
<dbReference type="GO" id="GO:0006284">
    <property type="term" value="P:base-excision repair"/>
    <property type="evidence" value="ECO:0007669"/>
    <property type="project" value="UniProtKB-UniRule"/>
</dbReference>
<dbReference type="PRINTS" id="PR00853">
    <property type="entry name" value="XPGRADSUPER"/>
</dbReference>
<evidence type="ECO:0000256" key="6">
    <source>
        <dbReference type="ARBA" id="ARBA00022763"/>
    </source>
</evidence>
<evidence type="ECO:0000256" key="7">
    <source>
        <dbReference type="ARBA" id="ARBA00022801"/>
    </source>
</evidence>
<evidence type="ECO:0000256" key="11">
    <source>
        <dbReference type="ARBA" id="ARBA00023204"/>
    </source>
</evidence>
<dbReference type="RefSeq" id="XP_067067626.1">
    <property type="nucleotide sequence ID" value="XM_067213252.1"/>
</dbReference>
<dbReference type="Gene3D" id="3.40.50.1010">
    <property type="entry name" value="5'-nuclease"/>
    <property type="match status" value="1"/>
</dbReference>
<evidence type="ECO:0000259" key="19">
    <source>
        <dbReference type="SMART" id="SM00485"/>
    </source>
</evidence>
<dbReference type="Pfam" id="PF00867">
    <property type="entry name" value="XPG_I"/>
    <property type="match status" value="1"/>
</dbReference>
<feature type="domain" description="XPG-I" evidence="18">
    <location>
        <begin position="148"/>
        <end position="228"/>
    </location>
</feature>
<dbReference type="InterPro" id="IPR019974">
    <property type="entry name" value="XPG_CS"/>
</dbReference>
<dbReference type="AlphaFoldDB" id="A0A1J4MRY9"/>
<dbReference type="CDD" id="cd09867">
    <property type="entry name" value="PIN_FEN1"/>
    <property type="match status" value="1"/>
</dbReference>
<dbReference type="InterPro" id="IPR036279">
    <property type="entry name" value="5-3_exonuclease_C_sf"/>
</dbReference>
<dbReference type="SMART" id="SM00279">
    <property type="entry name" value="HhH2"/>
    <property type="match status" value="1"/>
</dbReference>
<keyword evidence="10 16" id="KW-0496">Mitochondrion</keyword>
<accession>A0A1J4MRY9</accession>
<dbReference type="OrthoDB" id="1937206at2759"/>
<dbReference type="GO" id="GO:0043137">
    <property type="term" value="P:DNA replication, removal of RNA primer"/>
    <property type="evidence" value="ECO:0007669"/>
    <property type="project" value="UniProtKB-UniRule"/>
</dbReference>
<dbReference type="FunFam" id="3.40.50.1010:FF:000016">
    <property type="entry name" value="Flap endonuclease 1"/>
    <property type="match status" value="1"/>
</dbReference>
<keyword evidence="1 16" id="KW-0597">Phosphoprotein</keyword>
<keyword evidence="4 16" id="KW-0479">Metal-binding</keyword>
<dbReference type="InterPro" id="IPR029060">
    <property type="entry name" value="PIN-like_dom_sf"/>
</dbReference>
<evidence type="ECO:0000256" key="1">
    <source>
        <dbReference type="ARBA" id="ARBA00022553"/>
    </source>
</evidence>